<dbReference type="EMBL" id="JAPCID010000027">
    <property type="protein sequence ID" value="MDA0139529.1"/>
    <property type="molecule type" value="Genomic_DNA"/>
</dbReference>
<dbReference type="Proteomes" id="UP001147700">
    <property type="component" value="Unassembled WGS sequence"/>
</dbReference>
<name>A0ABT4RLV6_9ACTN</name>
<organism evidence="2 3">
    <name type="scientific">Solirubrobacter deserti</name>
    <dbReference type="NCBI Taxonomy" id="2282478"/>
    <lineage>
        <taxon>Bacteria</taxon>
        <taxon>Bacillati</taxon>
        <taxon>Actinomycetota</taxon>
        <taxon>Thermoleophilia</taxon>
        <taxon>Solirubrobacterales</taxon>
        <taxon>Solirubrobacteraceae</taxon>
        <taxon>Solirubrobacter</taxon>
    </lineage>
</organism>
<protein>
    <submittedName>
        <fullName evidence="2">Uncharacterized protein</fullName>
    </submittedName>
</protein>
<feature type="compositionally biased region" description="Gly residues" evidence="1">
    <location>
        <begin position="213"/>
        <end position="233"/>
    </location>
</feature>
<comment type="caution">
    <text evidence="2">The sequence shown here is derived from an EMBL/GenBank/DDBJ whole genome shotgun (WGS) entry which is preliminary data.</text>
</comment>
<proteinExistence type="predicted"/>
<feature type="region of interest" description="Disordered" evidence="1">
    <location>
        <begin position="194"/>
        <end position="233"/>
    </location>
</feature>
<dbReference type="RefSeq" id="WP_202951994.1">
    <property type="nucleotide sequence ID" value="NZ_JAPCID010000027.1"/>
</dbReference>
<accession>A0ABT4RLV6</accession>
<evidence type="ECO:0000313" key="3">
    <source>
        <dbReference type="Proteomes" id="UP001147700"/>
    </source>
</evidence>
<keyword evidence="3" id="KW-1185">Reference proteome</keyword>
<gene>
    <name evidence="2" type="ORF">OJ962_18665</name>
</gene>
<evidence type="ECO:0000313" key="2">
    <source>
        <dbReference type="EMBL" id="MDA0139529.1"/>
    </source>
</evidence>
<reference evidence="2" key="1">
    <citation type="submission" date="2022-10" db="EMBL/GenBank/DDBJ databases">
        <title>The WGS of Solirubrobacter sp. CPCC 204708.</title>
        <authorList>
            <person name="Jiang Z."/>
        </authorList>
    </citation>
    <scope>NUCLEOTIDE SEQUENCE</scope>
    <source>
        <strain evidence="2">CPCC 204708</strain>
    </source>
</reference>
<sequence length="233" mass="24636">MPFERPHTLPRRRPDEAAPDVRRTPHTDVRALAGAMGNQAFGRYLAREAEAAQAAGADPERCAVDVCAVPTGLGANHLFIVYTNERGVQYGYRAGPDGGGKYLGRLAGGVLSYIEIDHGLYTAETFQDYDPRAASVRALSGSAAMGKGDHLADELIRIGDAEIKYEWYGPNSNTVVSHLLTTCGIPRVSPVPSPVGWDAKLFPPTDEEREQGRGGAEGSSGEGPSGAGGASGW</sequence>
<evidence type="ECO:0000256" key="1">
    <source>
        <dbReference type="SAM" id="MobiDB-lite"/>
    </source>
</evidence>
<feature type="region of interest" description="Disordered" evidence="1">
    <location>
        <begin position="1"/>
        <end position="25"/>
    </location>
</feature>